<dbReference type="EMBL" id="CAJHUC010003116">
    <property type="protein sequence ID" value="CAD7705399.1"/>
    <property type="molecule type" value="Genomic_DNA"/>
</dbReference>
<keyword evidence="5" id="KW-1185">Reference proteome</keyword>
<dbReference type="Proteomes" id="UP000708148">
    <property type="component" value="Unassembled WGS sequence"/>
</dbReference>
<dbReference type="InterPro" id="IPR050154">
    <property type="entry name" value="UbiB_kinase"/>
</dbReference>
<dbReference type="PANTHER" id="PTHR10566">
    <property type="entry name" value="CHAPERONE-ACTIVITY OF BC1 COMPLEX CABC1 -RELATED"/>
    <property type="match status" value="1"/>
</dbReference>
<protein>
    <recommendedName>
        <fullName evidence="3">Protein kinase domain-containing protein</fullName>
    </recommendedName>
</protein>
<name>A0A8S1JC68_9CHLO</name>
<evidence type="ECO:0000256" key="2">
    <source>
        <dbReference type="SAM" id="MobiDB-lite"/>
    </source>
</evidence>
<gene>
    <name evidence="4" type="ORF">OSTQU699_LOCUS10753</name>
</gene>
<evidence type="ECO:0000259" key="3">
    <source>
        <dbReference type="PROSITE" id="PS50011"/>
    </source>
</evidence>
<dbReference type="InterPro" id="IPR004147">
    <property type="entry name" value="ABC1_dom"/>
</dbReference>
<dbReference type="PANTHER" id="PTHR10566:SF128">
    <property type="entry name" value="UBIB DOMAIN CONTAINING KINASE"/>
    <property type="match status" value="1"/>
</dbReference>
<proteinExistence type="inferred from homology"/>
<dbReference type="CDD" id="cd05121">
    <property type="entry name" value="ABC1_ADCK3-like"/>
    <property type="match status" value="1"/>
</dbReference>
<dbReference type="SUPFAM" id="SSF56112">
    <property type="entry name" value="Protein kinase-like (PK-like)"/>
    <property type="match status" value="1"/>
</dbReference>
<comment type="similarity">
    <text evidence="1">Belongs to the protein kinase superfamily. ADCK protein kinase family.</text>
</comment>
<accession>A0A8S1JC68</accession>
<dbReference type="InterPro" id="IPR000719">
    <property type="entry name" value="Prot_kinase_dom"/>
</dbReference>
<dbReference type="Pfam" id="PF03109">
    <property type="entry name" value="ABC1"/>
    <property type="match status" value="1"/>
</dbReference>
<dbReference type="GO" id="GO:0004672">
    <property type="term" value="F:protein kinase activity"/>
    <property type="evidence" value="ECO:0007669"/>
    <property type="project" value="InterPro"/>
</dbReference>
<evidence type="ECO:0000256" key="1">
    <source>
        <dbReference type="ARBA" id="ARBA00009670"/>
    </source>
</evidence>
<organism evidence="4 5">
    <name type="scientific">Ostreobium quekettii</name>
    <dbReference type="NCBI Taxonomy" id="121088"/>
    <lineage>
        <taxon>Eukaryota</taxon>
        <taxon>Viridiplantae</taxon>
        <taxon>Chlorophyta</taxon>
        <taxon>core chlorophytes</taxon>
        <taxon>Ulvophyceae</taxon>
        <taxon>TCBD clade</taxon>
        <taxon>Bryopsidales</taxon>
        <taxon>Ostreobineae</taxon>
        <taxon>Ostreobiaceae</taxon>
        <taxon>Ostreobium</taxon>
    </lineage>
</organism>
<evidence type="ECO:0000313" key="4">
    <source>
        <dbReference type="EMBL" id="CAD7705399.1"/>
    </source>
</evidence>
<feature type="region of interest" description="Disordered" evidence="2">
    <location>
        <begin position="1"/>
        <end position="26"/>
    </location>
</feature>
<reference evidence="4" key="1">
    <citation type="submission" date="2020-12" db="EMBL/GenBank/DDBJ databases">
        <authorList>
            <person name="Iha C."/>
        </authorList>
    </citation>
    <scope>NUCLEOTIDE SEQUENCE</scope>
</reference>
<sequence length="750" mass="82514">MRAPSKELPSAGAIPGSGTATRPTRAVRSGAGWYARQGARRPFGSWNSDRSTAGGMSCCAAGPEGAAGVARAREADADEWFFTETGQKGWVEAMEIDTLTPELPKLLVEMGIEYDPEKLAKTLERRKVVLYSRAAQVAASLGTFFAKLARDYATGRFEAHMKKRADELSSILGKLGPSFVKIGQALSARPDLLPKVYLDSLSQLQDQLPAFPREIAMALIQEDLGSPVEELFAELSERPVAAASLGQVYRGRLKTGEEVAVKVQRPSIGETIALDMVLLRRLMGVIDSNQIGSFKVSQPLVPFVDELASKLFAELDYVQEGHNCEKFQELYGGMDRVKTPTIHWDYSARRVLTMEWIDGIKMTDTAAMAAAGLNVLDFVDVGVECALRQLLEHGFFHADPHPGNLLAMRNGDLAYLDFGMMSTAPQDARYAIIAHIVHLVNRDYAAMCEDYYALKFMDRSVDTSPIAPALAAFFDNVLDKTVAQLNFKAIVDGLGEVLFEFPFQVPSYYALILRSLTVLEGLALQTDPEYKLLGRAYPYMARRLLTDPVPELRSSFEDLVLQDGQFRWNRLENLLRESSKSTDFDASQLWLLAEWMVSPTAEGLRDPLVTELSRIVDAMAATDARKRLAERLGSDESAAALLPEGPRERMSRERGEALVGAIARRMGRLSPKLQGSGPLGLPLPKDIQQAQEAVTNQVQNTAPRLYRLLTQPGAVDMVGKLASQVGRRFAARSIKFVLGSRELQSESGSS</sequence>
<dbReference type="OrthoDB" id="427480at2759"/>
<evidence type="ECO:0000313" key="5">
    <source>
        <dbReference type="Proteomes" id="UP000708148"/>
    </source>
</evidence>
<dbReference type="AlphaFoldDB" id="A0A8S1JC68"/>
<dbReference type="GO" id="GO:0005524">
    <property type="term" value="F:ATP binding"/>
    <property type="evidence" value="ECO:0007669"/>
    <property type="project" value="InterPro"/>
</dbReference>
<dbReference type="InterPro" id="IPR011009">
    <property type="entry name" value="Kinase-like_dom_sf"/>
</dbReference>
<feature type="domain" description="Protein kinase" evidence="3">
    <location>
        <begin position="234"/>
        <end position="566"/>
    </location>
</feature>
<comment type="caution">
    <text evidence="4">The sequence shown here is derived from an EMBL/GenBank/DDBJ whole genome shotgun (WGS) entry which is preliminary data.</text>
</comment>
<dbReference type="PROSITE" id="PS50011">
    <property type="entry name" value="PROTEIN_KINASE_DOM"/>
    <property type="match status" value="1"/>
</dbReference>